<gene>
    <name evidence="9" type="ORF">DV520_07110</name>
</gene>
<evidence type="ECO:0000256" key="2">
    <source>
        <dbReference type="ARBA" id="ARBA00022475"/>
    </source>
</evidence>
<dbReference type="AlphaFoldDB" id="A0A3E2B3L6"/>
<dbReference type="GO" id="GO:0022857">
    <property type="term" value="F:transmembrane transporter activity"/>
    <property type="evidence" value="ECO:0007669"/>
    <property type="project" value="TreeGrafter"/>
</dbReference>
<feature type="transmembrane region" description="Helical" evidence="7">
    <location>
        <begin position="442"/>
        <end position="466"/>
    </location>
</feature>
<dbReference type="OrthoDB" id="9793166at2"/>
<dbReference type="InterPro" id="IPR050250">
    <property type="entry name" value="Macrolide_Exporter_MacB"/>
</dbReference>
<evidence type="ECO:0000313" key="9">
    <source>
        <dbReference type="EMBL" id="RFT06577.1"/>
    </source>
</evidence>
<keyword evidence="4 7" id="KW-1133">Transmembrane helix</keyword>
<feature type="transmembrane region" description="Helical" evidence="7">
    <location>
        <begin position="277"/>
        <end position="299"/>
    </location>
</feature>
<evidence type="ECO:0000256" key="3">
    <source>
        <dbReference type="ARBA" id="ARBA00022692"/>
    </source>
</evidence>
<dbReference type="GO" id="GO:0005886">
    <property type="term" value="C:plasma membrane"/>
    <property type="evidence" value="ECO:0007669"/>
    <property type="project" value="UniProtKB-SubCell"/>
</dbReference>
<evidence type="ECO:0000313" key="10">
    <source>
        <dbReference type="Proteomes" id="UP000260649"/>
    </source>
</evidence>
<feature type="domain" description="ABC3 transporter permease C-terminal" evidence="8">
    <location>
        <begin position="282"/>
        <end position="402"/>
    </location>
</feature>
<feature type="transmembrane region" description="Helical" evidence="7">
    <location>
        <begin position="24"/>
        <end position="48"/>
    </location>
</feature>
<protein>
    <submittedName>
        <fullName evidence="9">ABC transporter permease</fullName>
    </submittedName>
</protein>
<feature type="transmembrane region" description="Helical" evidence="7">
    <location>
        <begin position="370"/>
        <end position="391"/>
    </location>
</feature>
<evidence type="ECO:0000256" key="4">
    <source>
        <dbReference type="ARBA" id="ARBA00022989"/>
    </source>
</evidence>
<evidence type="ECO:0000256" key="7">
    <source>
        <dbReference type="SAM" id="Phobius"/>
    </source>
</evidence>
<dbReference type="Proteomes" id="UP000260649">
    <property type="component" value="Unassembled WGS sequence"/>
</dbReference>
<reference evidence="9 10" key="1">
    <citation type="submission" date="2018-07" db="EMBL/GenBank/DDBJ databases">
        <title>GABA Modulating Bacteria of the Human Gut Microbiota.</title>
        <authorList>
            <person name="Strandwitz P."/>
            <person name="Kim K.H."/>
            <person name="Terekhova D."/>
            <person name="Liu J.K."/>
            <person name="Sharma A."/>
            <person name="Levering J."/>
            <person name="Mcdonald D."/>
            <person name="Dietrich D."/>
            <person name="Ramadhar T.R."/>
            <person name="Lekbua A."/>
            <person name="Mroue N."/>
            <person name="Liston C."/>
            <person name="Stewart E.J."/>
            <person name="Dubin M.J."/>
            <person name="Zengler K."/>
            <person name="Knight R."/>
            <person name="Gilbert J.A."/>
            <person name="Clardy J."/>
            <person name="Lewis K."/>
        </authorList>
    </citation>
    <scope>NUCLEOTIDE SEQUENCE [LARGE SCALE GENOMIC DNA]</scope>
    <source>
        <strain evidence="9 10">KLE1738</strain>
    </source>
</reference>
<feature type="domain" description="ABC3 transporter permease C-terminal" evidence="8">
    <location>
        <begin position="758"/>
        <end position="874"/>
    </location>
</feature>
<dbReference type="InterPro" id="IPR003838">
    <property type="entry name" value="ABC3_permease_C"/>
</dbReference>
<keyword evidence="5 7" id="KW-0472">Membrane</keyword>
<evidence type="ECO:0000259" key="8">
    <source>
        <dbReference type="Pfam" id="PF02687"/>
    </source>
</evidence>
<comment type="caution">
    <text evidence="9">The sequence shown here is derived from an EMBL/GenBank/DDBJ whole genome shotgun (WGS) entry which is preliminary data.</text>
</comment>
<feature type="transmembrane region" description="Helical" evidence="7">
    <location>
        <begin position="751"/>
        <end position="780"/>
    </location>
</feature>
<dbReference type="PANTHER" id="PTHR30572">
    <property type="entry name" value="MEMBRANE COMPONENT OF TRANSPORTER-RELATED"/>
    <property type="match status" value="1"/>
</dbReference>
<sequence length="885" mass="97171">MRVSNKACVRHLGRQSMKAAKTRNCIAVLAIALTTVLFTSLFTIALSINDGFQQSNFRQAGGYNHATFKSLTQEQFGEIKEDPLIKEWGLRRFIGMPTEAPFHKSHVEIGYSDPTQAKWMFCQPQEGRLPQEGTNEAATDTRVLELLGVEPVLGAEFTLTFGIGAGSVETTQTFTLCGWWEYDEAIPADHVLIPESRLESILAETGYVPGQDASGAGLWGLDVMLDSSLHIEQDVQTILANHGYQDQNRQEDNYVNTGVNWGYTGAKMAENMDPATLAALAAVLLLIVFTGYLIIYNVFQISVTNDIRFYGLLKTIGTTGRQIKALLRQQALLLSCIGIPIGLVLGWMVGGLLAPMVIQRLDGVVSTVSVHPLIFVGSALFALFTVLLSCAKPGRLAAKVSPIEAVRYTEGSQSKKKAKRGSGRVSPFSMARANLGRSKGKTVVTVLSLSLAVVLTTITATFVGGFDMDKYLSKSICTDFVLADAGHFQVGDTFHAGMALPQEVIDQVTSQGGVAEGGKVYGMTTAVQEGVTEDWFRSANQQWYTEEQMESLITGMERDAGNHLLDRAQLYGMEGFALDQLDVMEGDLSKLYEPGGRYIAAVYNKDDYGKWRPDSHWAKVGDQVTLRYVSEFEYYSPTTGEVFGSEPPEKEAYLSRAVEYQEVTYEVAALVAVPSCLGYGYYGADEFVLNDATFCQDTQSDSVMLYAFNTQEGGATAMEDFLADYTENQNPQYDYVSKVTYQAEFESFRAMFLMLGGALSFIVGLVGVLNFFNAILTGILTRKREFAVLQSIGMTGRQLKIMLVWEGLFYALGSILIALVLALVLGPLSAPTLENLFWFFTYHLTVTPVLILLPIFLLLGGLVPLAVYRSVARVSVVERLREAEG</sequence>
<comment type="similarity">
    <text evidence="6">Belongs to the ABC-4 integral membrane protein family.</text>
</comment>
<evidence type="ECO:0000256" key="5">
    <source>
        <dbReference type="ARBA" id="ARBA00023136"/>
    </source>
</evidence>
<keyword evidence="3 7" id="KW-0812">Transmembrane</keyword>
<feature type="transmembrane region" description="Helical" evidence="7">
    <location>
        <begin position="801"/>
        <end position="825"/>
    </location>
</feature>
<comment type="subcellular location">
    <subcellularLocation>
        <location evidence="1">Cell membrane</location>
        <topology evidence="1">Multi-pass membrane protein</topology>
    </subcellularLocation>
</comment>
<name>A0A3E2B3L6_9FIRM</name>
<proteinExistence type="inferred from homology"/>
<accession>A0A3E2B3L6</accession>
<feature type="transmembrane region" description="Helical" evidence="7">
    <location>
        <begin position="837"/>
        <end position="863"/>
    </location>
</feature>
<keyword evidence="10" id="KW-1185">Reference proteome</keyword>
<dbReference type="PANTHER" id="PTHR30572:SF4">
    <property type="entry name" value="ABC TRANSPORTER PERMEASE YTRF"/>
    <property type="match status" value="1"/>
</dbReference>
<feature type="transmembrane region" description="Helical" evidence="7">
    <location>
        <begin position="331"/>
        <end position="358"/>
    </location>
</feature>
<keyword evidence="2" id="KW-1003">Cell membrane</keyword>
<organism evidence="9 10">
    <name type="scientific">Evtepia gabavorous</name>
    <dbReference type="NCBI Taxonomy" id="2211183"/>
    <lineage>
        <taxon>Bacteria</taxon>
        <taxon>Bacillati</taxon>
        <taxon>Bacillota</taxon>
        <taxon>Clostridia</taxon>
        <taxon>Eubacteriales</taxon>
        <taxon>Evtepia</taxon>
    </lineage>
</organism>
<evidence type="ECO:0000256" key="6">
    <source>
        <dbReference type="ARBA" id="ARBA00038076"/>
    </source>
</evidence>
<dbReference type="Pfam" id="PF02687">
    <property type="entry name" value="FtsX"/>
    <property type="match status" value="2"/>
</dbReference>
<evidence type="ECO:0000256" key="1">
    <source>
        <dbReference type="ARBA" id="ARBA00004651"/>
    </source>
</evidence>
<dbReference type="EMBL" id="QQRQ01000009">
    <property type="protein sequence ID" value="RFT06577.1"/>
    <property type="molecule type" value="Genomic_DNA"/>
</dbReference>